<dbReference type="Pfam" id="PF07727">
    <property type="entry name" value="RVT_2"/>
    <property type="match status" value="1"/>
</dbReference>
<evidence type="ECO:0000259" key="1">
    <source>
        <dbReference type="Pfam" id="PF07727"/>
    </source>
</evidence>
<dbReference type="InterPro" id="IPR013103">
    <property type="entry name" value="RVT_2"/>
</dbReference>
<gene>
    <name evidence="2" type="ORF">Tci_008563</name>
</gene>
<feature type="domain" description="Reverse transcriptase Ty1/copia-type" evidence="1">
    <location>
        <begin position="146"/>
        <end position="256"/>
    </location>
</feature>
<accession>A0A6L2JL26</accession>
<comment type="caution">
    <text evidence="2">The sequence shown here is derived from an EMBL/GenBank/DDBJ whole genome shotgun (WGS) entry which is preliminary data.</text>
</comment>
<protein>
    <submittedName>
        <fullName evidence="2">Retrovirus-related Pol polyprotein from transposon TNT 1-94</fullName>
    </submittedName>
</protein>
<dbReference type="EMBL" id="BKCJ010000827">
    <property type="protein sequence ID" value="GEU36585.1"/>
    <property type="molecule type" value="Genomic_DNA"/>
</dbReference>
<reference evidence="2" key="1">
    <citation type="journal article" date="2019" name="Sci. Rep.">
        <title>Draft genome of Tanacetum cinerariifolium, the natural source of mosquito coil.</title>
        <authorList>
            <person name="Yamashiro T."/>
            <person name="Shiraishi A."/>
            <person name="Satake H."/>
            <person name="Nakayama K."/>
        </authorList>
    </citation>
    <scope>NUCLEOTIDE SEQUENCE</scope>
</reference>
<evidence type="ECO:0000313" key="2">
    <source>
        <dbReference type="EMBL" id="GEU36585.1"/>
    </source>
</evidence>
<organism evidence="2">
    <name type="scientific">Tanacetum cinerariifolium</name>
    <name type="common">Dalmatian daisy</name>
    <name type="synonym">Chrysanthemum cinerariifolium</name>
    <dbReference type="NCBI Taxonomy" id="118510"/>
    <lineage>
        <taxon>Eukaryota</taxon>
        <taxon>Viridiplantae</taxon>
        <taxon>Streptophyta</taxon>
        <taxon>Embryophyta</taxon>
        <taxon>Tracheophyta</taxon>
        <taxon>Spermatophyta</taxon>
        <taxon>Magnoliopsida</taxon>
        <taxon>eudicotyledons</taxon>
        <taxon>Gunneridae</taxon>
        <taxon>Pentapetalae</taxon>
        <taxon>asterids</taxon>
        <taxon>campanulids</taxon>
        <taxon>Asterales</taxon>
        <taxon>Asteraceae</taxon>
        <taxon>Asteroideae</taxon>
        <taxon>Anthemideae</taxon>
        <taxon>Anthemidinae</taxon>
        <taxon>Tanacetum</taxon>
    </lineage>
</organism>
<proteinExistence type="predicted"/>
<dbReference type="AlphaFoldDB" id="A0A6L2JL26"/>
<name>A0A6L2JL26_TANCI</name>
<sequence length="257" mass="30509">MSFFKTPQQNEVVERINQTLVEATSTIVYNRRTRKIMKTMNVTFDELLLMAFEQHSLKLRLQGLTYGQISLRLDLTYAMLIVTSQKPAEREWDLLLEAMYDAYIGGNRQLLQELLRLLQHLKFFRLQLHLQQQQTMHRHQKIHLHIPTPDNIKLLTMKWLLKNKHDEENMVIINKTCQVVRGYRREEGIDFEESFALVVRMEAIRIILAYTTYKSFIVFQIDVKTAFLHGSLKEDVYVCQPKGFIDVNHQSHVYKLK</sequence>